<dbReference type="AlphaFoldDB" id="A0AAV4UKI2"/>
<name>A0AAV4UKI2_9ARAC</name>
<evidence type="ECO:0000313" key="1">
    <source>
        <dbReference type="EMBL" id="GIY58281.1"/>
    </source>
</evidence>
<dbReference type="Proteomes" id="UP001054837">
    <property type="component" value="Unassembled WGS sequence"/>
</dbReference>
<gene>
    <name evidence="1" type="ORF">CDAR_294601</name>
</gene>
<protein>
    <submittedName>
        <fullName evidence="1">Uncharacterized protein</fullName>
    </submittedName>
</protein>
<reference evidence="1 2" key="1">
    <citation type="submission" date="2021-06" db="EMBL/GenBank/DDBJ databases">
        <title>Caerostris darwini draft genome.</title>
        <authorList>
            <person name="Kono N."/>
            <person name="Arakawa K."/>
        </authorList>
    </citation>
    <scope>NUCLEOTIDE SEQUENCE [LARGE SCALE GENOMIC DNA]</scope>
</reference>
<accession>A0AAV4UKI2</accession>
<dbReference type="EMBL" id="BPLQ01011490">
    <property type="protein sequence ID" value="GIY58281.1"/>
    <property type="molecule type" value="Genomic_DNA"/>
</dbReference>
<sequence length="104" mass="12127">MSNKFLENEKVVKSIRTLFFRFGCCLSYRKPSQTRNQHLQSLKNTILRSTRGAGAPRAAESRQCSRPTSLLRLQCCGEEFLQEEQRIRTRGDYQFTRSTDIMMS</sequence>
<keyword evidence="2" id="KW-1185">Reference proteome</keyword>
<evidence type="ECO:0000313" key="2">
    <source>
        <dbReference type="Proteomes" id="UP001054837"/>
    </source>
</evidence>
<organism evidence="1 2">
    <name type="scientific">Caerostris darwini</name>
    <dbReference type="NCBI Taxonomy" id="1538125"/>
    <lineage>
        <taxon>Eukaryota</taxon>
        <taxon>Metazoa</taxon>
        <taxon>Ecdysozoa</taxon>
        <taxon>Arthropoda</taxon>
        <taxon>Chelicerata</taxon>
        <taxon>Arachnida</taxon>
        <taxon>Araneae</taxon>
        <taxon>Araneomorphae</taxon>
        <taxon>Entelegynae</taxon>
        <taxon>Araneoidea</taxon>
        <taxon>Araneidae</taxon>
        <taxon>Caerostris</taxon>
    </lineage>
</organism>
<proteinExistence type="predicted"/>
<comment type="caution">
    <text evidence="1">The sequence shown here is derived from an EMBL/GenBank/DDBJ whole genome shotgun (WGS) entry which is preliminary data.</text>
</comment>